<dbReference type="GO" id="GO:0008168">
    <property type="term" value="F:methyltransferase activity"/>
    <property type="evidence" value="ECO:0007669"/>
    <property type="project" value="UniProtKB-KW"/>
</dbReference>
<evidence type="ECO:0000313" key="4">
    <source>
        <dbReference type="EMBL" id="NYF43319.1"/>
    </source>
</evidence>
<comment type="similarity">
    <text evidence="2">Belongs to the tRNA methyltransferase O family.</text>
</comment>
<name>A0A852V4C9_9ACTN</name>
<dbReference type="PROSITE" id="PS51668">
    <property type="entry name" value="TSAA_2"/>
    <property type="match status" value="1"/>
</dbReference>
<evidence type="ECO:0000313" key="5">
    <source>
        <dbReference type="Proteomes" id="UP000576393"/>
    </source>
</evidence>
<keyword evidence="5" id="KW-1185">Reference proteome</keyword>
<dbReference type="EMBL" id="JACCCO010000003">
    <property type="protein sequence ID" value="NYF43319.1"/>
    <property type="molecule type" value="Genomic_DNA"/>
</dbReference>
<dbReference type="Gene3D" id="2.40.30.70">
    <property type="entry name" value="YaeB-like"/>
    <property type="match status" value="1"/>
</dbReference>
<dbReference type="Pfam" id="PF01980">
    <property type="entry name" value="TrmO_N"/>
    <property type="match status" value="1"/>
</dbReference>
<accession>A0A852V4C9</accession>
<reference evidence="4 5" key="1">
    <citation type="submission" date="2020-07" db="EMBL/GenBank/DDBJ databases">
        <title>Sequencing the genomes of 1000 actinobacteria strains.</title>
        <authorList>
            <person name="Klenk H.-P."/>
        </authorList>
    </citation>
    <scope>NUCLEOTIDE SEQUENCE [LARGE SCALE GENOMIC DNA]</scope>
    <source>
        <strain evidence="4 5">DSM 45763</strain>
    </source>
</reference>
<dbReference type="InterPro" id="IPR036413">
    <property type="entry name" value="YaeB-like_sf"/>
</dbReference>
<keyword evidence="1" id="KW-0949">S-adenosyl-L-methionine</keyword>
<dbReference type="AlphaFoldDB" id="A0A852V4C9"/>
<dbReference type="PANTHER" id="PTHR12818:SF0">
    <property type="entry name" value="TRNA (ADENINE(37)-N6)-METHYLTRANSFERASE"/>
    <property type="match status" value="1"/>
</dbReference>
<evidence type="ECO:0000259" key="3">
    <source>
        <dbReference type="PROSITE" id="PS51668"/>
    </source>
</evidence>
<feature type="domain" description="TsaA-like" evidence="3">
    <location>
        <begin position="1"/>
        <end position="56"/>
    </location>
</feature>
<dbReference type="SUPFAM" id="SSF118196">
    <property type="entry name" value="YaeB-like"/>
    <property type="match status" value="1"/>
</dbReference>
<dbReference type="InterPro" id="IPR023370">
    <property type="entry name" value="TrmO-like_N"/>
</dbReference>
<evidence type="ECO:0000256" key="1">
    <source>
        <dbReference type="ARBA" id="ARBA00022691"/>
    </source>
</evidence>
<dbReference type="InterPro" id="IPR040372">
    <property type="entry name" value="YaeB-like"/>
</dbReference>
<comment type="caution">
    <text evidence="4">The sequence shown here is derived from an EMBL/GenBank/DDBJ whole genome shotgun (WGS) entry which is preliminary data.</text>
</comment>
<dbReference type="InterPro" id="IPR036414">
    <property type="entry name" value="YaeB_N_sf"/>
</dbReference>
<proteinExistence type="inferred from homology"/>
<sequence length="81" mass="9270">MFATHRPHRLNRLGVSRCRLLRVEGRDLHVADLDALDGTPVLDIKPYMREFAPQTPVRQPGWSSDLMRDYYRPVTEGPAGP</sequence>
<dbReference type="PANTHER" id="PTHR12818">
    <property type="entry name" value="TRNA (ADENINE(37)-N6)-METHYLTRANSFERASE"/>
    <property type="match status" value="1"/>
</dbReference>
<keyword evidence="4" id="KW-0808">Transferase</keyword>
<protein>
    <submittedName>
        <fullName evidence="4">tRNA (Thr-GGU) A37 N-methylase</fullName>
    </submittedName>
</protein>
<dbReference type="GO" id="GO:0032259">
    <property type="term" value="P:methylation"/>
    <property type="evidence" value="ECO:0007669"/>
    <property type="project" value="UniProtKB-KW"/>
</dbReference>
<dbReference type="Proteomes" id="UP000576393">
    <property type="component" value="Unassembled WGS sequence"/>
</dbReference>
<gene>
    <name evidence="4" type="ORF">HDA43_005546</name>
</gene>
<keyword evidence="4" id="KW-0489">Methyltransferase</keyword>
<evidence type="ECO:0000256" key="2">
    <source>
        <dbReference type="ARBA" id="ARBA00033753"/>
    </source>
</evidence>
<organism evidence="4 5">
    <name type="scientific">Streptosporangium sandarakinum</name>
    <dbReference type="NCBI Taxonomy" id="1260955"/>
    <lineage>
        <taxon>Bacteria</taxon>
        <taxon>Bacillati</taxon>
        <taxon>Actinomycetota</taxon>
        <taxon>Actinomycetes</taxon>
        <taxon>Streptosporangiales</taxon>
        <taxon>Streptosporangiaceae</taxon>
        <taxon>Streptosporangium</taxon>
    </lineage>
</organism>